<keyword evidence="3" id="KW-1185">Reference proteome</keyword>
<dbReference type="STRING" id="1408157.A0A1J7IIX3"/>
<dbReference type="InParanoid" id="A0A1J7IIX3"/>
<gene>
    <name evidence="2" type="ORF">CONLIGDRAFT_682461</name>
</gene>
<dbReference type="AlphaFoldDB" id="A0A1J7IIX3"/>
<dbReference type="EMBL" id="KV875099">
    <property type="protein sequence ID" value="OIW27406.1"/>
    <property type="molecule type" value="Genomic_DNA"/>
</dbReference>
<dbReference type="InterPro" id="IPR024630">
    <property type="entry name" value="Stc1"/>
</dbReference>
<dbReference type="Pfam" id="PF12898">
    <property type="entry name" value="Stc1"/>
    <property type="match status" value="1"/>
</dbReference>
<accession>A0A1J7IIX3</accession>
<dbReference type="Proteomes" id="UP000182658">
    <property type="component" value="Unassembled WGS sequence"/>
</dbReference>
<evidence type="ECO:0000259" key="1">
    <source>
        <dbReference type="Pfam" id="PF12898"/>
    </source>
</evidence>
<feature type="domain" description="Stc1" evidence="1">
    <location>
        <begin position="18"/>
        <end position="101"/>
    </location>
</feature>
<protein>
    <recommendedName>
        <fullName evidence="1">Stc1 domain-containing protein</fullName>
    </recommendedName>
</protein>
<dbReference type="OrthoDB" id="3514033at2759"/>
<organism evidence="2 3">
    <name type="scientific">Coniochaeta ligniaria NRRL 30616</name>
    <dbReference type="NCBI Taxonomy" id="1408157"/>
    <lineage>
        <taxon>Eukaryota</taxon>
        <taxon>Fungi</taxon>
        <taxon>Dikarya</taxon>
        <taxon>Ascomycota</taxon>
        <taxon>Pezizomycotina</taxon>
        <taxon>Sordariomycetes</taxon>
        <taxon>Sordariomycetidae</taxon>
        <taxon>Coniochaetales</taxon>
        <taxon>Coniochaetaceae</taxon>
        <taxon>Coniochaeta</taxon>
    </lineage>
</organism>
<evidence type="ECO:0000313" key="2">
    <source>
        <dbReference type="EMBL" id="OIW27406.1"/>
    </source>
</evidence>
<proteinExistence type="predicted"/>
<reference evidence="2 3" key="1">
    <citation type="submission" date="2016-10" db="EMBL/GenBank/DDBJ databases">
        <title>Draft genome sequence of Coniochaeta ligniaria NRRL30616, a lignocellulolytic fungus for bioabatement of inhibitors in plant biomass hydrolysates.</title>
        <authorList>
            <consortium name="DOE Joint Genome Institute"/>
            <person name="Jimenez D.J."/>
            <person name="Hector R.E."/>
            <person name="Riley R."/>
            <person name="Sun H."/>
            <person name="Grigoriev I.V."/>
            <person name="Van Elsas J.D."/>
            <person name="Nichols N.N."/>
        </authorList>
    </citation>
    <scope>NUCLEOTIDE SEQUENCE [LARGE SCALE GENOMIC DNA]</scope>
    <source>
        <strain evidence="2 3">NRRL 30616</strain>
    </source>
</reference>
<sequence length="280" mass="30744">MSFWESKRDLTNLPPKIRCDVGKEWKTPEMFSKNKLRQFSDGLRRTKRVTAANSGIACRVHSGEPETMLKCDGPCGKTYGLQNFSRNTRVRGVYWCNDCTEWQCKNEAGYMPYPVPYAPRSEQYKSKAQIVQGVANGEDMRDGSIADDVSSIAPSFTPSGITTEHSVGMSADFGGPDGSSAVPTGEGSIYSDHPRGAGGPQQFNAWGPDGVMHRVTKAPTVVSEVSTKTAKSEVTVTPSGWVKPRMRKTPNDVPDYIRFGRCNPTIDDDYHSEGGSEDEI</sequence>
<evidence type="ECO:0000313" key="3">
    <source>
        <dbReference type="Proteomes" id="UP000182658"/>
    </source>
</evidence>
<name>A0A1J7IIX3_9PEZI</name>